<dbReference type="AlphaFoldDB" id="E5ATG7"/>
<dbReference type="HOGENOM" id="CLU_211107_0_0_4"/>
<feature type="region of interest" description="Disordered" evidence="1">
    <location>
        <begin position="1"/>
        <end position="40"/>
    </location>
</feature>
<proteinExistence type="predicted"/>
<accession>E5ATG7</accession>
<dbReference type="EMBL" id="FR687359">
    <property type="protein sequence ID" value="CBW75841.1"/>
    <property type="molecule type" value="Genomic_DNA"/>
</dbReference>
<gene>
    <name evidence="2" type="ordered locus">RBRH_01433</name>
</gene>
<name>E5ATG7_MYCRK</name>
<organism evidence="2 3">
    <name type="scientific">Mycetohabitans rhizoxinica (strain DSM 19002 / CIP 109453 / HKI 454)</name>
    <name type="common">Paraburkholderia rhizoxinica</name>
    <dbReference type="NCBI Taxonomy" id="882378"/>
    <lineage>
        <taxon>Bacteria</taxon>
        <taxon>Pseudomonadati</taxon>
        <taxon>Pseudomonadota</taxon>
        <taxon>Betaproteobacteria</taxon>
        <taxon>Burkholderiales</taxon>
        <taxon>Burkholderiaceae</taxon>
        <taxon>Mycetohabitans</taxon>
    </lineage>
</organism>
<protein>
    <submittedName>
        <fullName evidence="2">Uncharacterized protein</fullName>
    </submittedName>
</protein>
<dbReference type="KEGG" id="brh:RBRH_01433"/>
<evidence type="ECO:0000313" key="3">
    <source>
        <dbReference type="Proteomes" id="UP000007437"/>
    </source>
</evidence>
<evidence type="ECO:0000256" key="1">
    <source>
        <dbReference type="SAM" id="MobiDB-lite"/>
    </source>
</evidence>
<dbReference type="Proteomes" id="UP000007437">
    <property type="component" value="Chromosome"/>
</dbReference>
<dbReference type="STRING" id="882378.RBRH_01433"/>
<sequence length="40" mass="4228">MSASSWTHATPAGLPPGMPGIGLEMDGAMQQAPQLKRQFM</sequence>
<evidence type="ECO:0000313" key="2">
    <source>
        <dbReference type="EMBL" id="CBW75841.1"/>
    </source>
</evidence>
<reference evidence="2 3" key="1">
    <citation type="journal article" date="2011" name="J. Bacteriol.">
        <title>Complete genome sequence of Burkholderia rhizoxinica, an endosymbiont of Rhizopus microsporus.</title>
        <authorList>
            <person name="Lackner G."/>
            <person name="Moebius N."/>
            <person name="Partida-Martinez L."/>
            <person name="Hertweck C."/>
        </authorList>
    </citation>
    <scope>NUCLEOTIDE SEQUENCE [LARGE SCALE GENOMIC DNA]</scope>
    <source>
        <strain evidence="3">DSM 19002 / CIP 109453 / HKI 454</strain>
    </source>
</reference>